<evidence type="ECO:0000313" key="2">
    <source>
        <dbReference type="Proteomes" id="UP001212841"/>
    </source>
</evidence>
<accession>A0AAD5S4U5</accession>
<sequence>MLIFPLKGDAGYLHLQLSHGSDLAYETIISYTVELQPLKTEKFPIEEWTLSSIDLNKALKDNPKGAEINNFFLMNSHPNASVEFYIAMWLGNLEDWKPGAPPPVYVERPFVGPRGETTFAEINVSSYEFLTMNQSLNVLRDGDMGLIPEWQCNGKVWRGYGDVADVYIGAFRDTTEGPLPMNVTHNVVFDYTASTLYYTPMFGNKVARDAWDVPNPVLGC</sequence>
<comment type="caution">
    <text evidence="1">The sequence shown here is derived from an EMBL/GenBank/DDBJ whole genome shotgun (WGS) entry which is preliminary data.</text>
</comment>
<name>A0AAD5S4U5_9FUNG</name>
<dbReference type="EMBL" id="JADGJD010001198">
    <property type="protein sequence ID" value="KAJ3046147.1"/>
    <property type="molecule type" value="Genomic_DNA"/>
</dbReference>
<keyword evidence="2" id="KW-1185">Reference proteome</keyword>
<evidence type="ECO:0000313" key="1">
    <source>
        <dbReference type="EMBL" id="KAJ3046147.1"/>
    </source>
</evidence>
<proteinExistence type="predicted"/>
<protein>
    <submittedName>
        <fullName evidence="1">Uncharacterized protein</fullName>
    </submittedName>
</protein>
<dbReference type="AlphaFoldDB" id="A0AAD5S4U5"/>
<feature type="non-terminal residue" evidence="1">
    <location>
        <position position="220"/>
    </location>
</feature>
<reference evidence="1" key="1">
    <citation type="submission" date="2020-05" db="EMBL/GenBank/DDBJ databases">
        <title>Phylogenomic resolution of chytrid fungi.</title>
        <authorList>
            <person name="Stajich J.E."/>
            <person name="Amses K."/>
            <person name="Simmons R."/>
            <person name="Seto K."/>
            <person name="Myers J."/>
            <person name="Bonds A."/>
            <person name="Quandt C.A."/>
            <person name="Barry K."/>
            <person name="Liu P."/>
            <person name="Grigoriev I."/>
            <person name="Longcore J.E."/>
            <person name="James T.Y."/>
        </authorList>
    </citation>
    <scope>NUCLEOTIDE SEQUENCE</scope>
    <source>
        <strain evidence="1">JEL0318</strain>
    </source>
</reference>
<gene>
    <name evidence="1" type="ORF">HK097_001014</name>
</gene>
<organism evidence="1 2">
    <name type="scientific">Rhizophlyctis rosea</name>
    <dbReference type="NCBI Taxonomy" id="64517"/>
    <lineage>
        <taxon>Eukaryota</taxon>
        <taxon>Fungi</taxon>
        <taxon>Fungi incertae sedis</taxon>
        <taxon>Chytridiomycota</taxon>
        <taxon>Chytridiomycota incertae sedis</taxon>
        <taxon>Chytridiomycetes</taxon>
        <taxon>Rhizophlyctidales</taxon>
        <taxon>Rhizophlyctidaceae</taxon>
        <taxon>Rhizophlyctis</taxon>
    </lineage>
</organism>
<dbReference type="Proteomes" id="UP001212841">
    <property type="component" value="Unassembled WGS sequence"/>
</dbReference>